<feature type="DNA-binding region" description="H-T-H motif" evidence="4">
    <location>
        <begin position="252"/>
        <end position="271"/>
    </location>
</feature>
<feature type="domain" description="HTH tetR-type" evidence="5">
    <location>
        <begin position="25"/>
        <end position="85"/>
    </location>
</feature>
<evidence type="ECO:0000256" key="2">
    <source>
        <dbReference type="ARBA" id="ARBA00023125"/>
    </source>
</evidence>
<comment type="caution">
    <text evidence="6">The sequence shown here is derived from an EMBL/GenBank/DDBJ whole genome shotgun (WGS) entry which is preliminary data.</text>
</comment>
<evidence type="ECO:0000313" key="6">
    <source>
        <dbReference type="EMBL" id="MDR6510990.1"/>
    </source>
</evidence>
<dbReference type="InterPro" id="IPR009057">
    <property type="entry name" value="Homeodomain-like_sf"/>
</dbReference>
<accession>A0ABU1MKX6</accession>
<evidence type="ECO:0000256" key="1">
    <source>
        <dbReference type="ARBA" id="ARBA00023015"/>
    </source>
</evidence>
<reference evidence="6 7" key="1">
    <citation type="submission" date="2023-07" db="EMBL/GenBank/DDBJ databases">
        <title>Sorghum-associated microbial communities from plants grown in Nebraska, USA.</title>
        <authorList>
            <person name="Schachtman D."/>
        </authorList>
    </citation>
    <scope>NUCLEOTIDE SEQUENCE [LARGE SCALE GENOMIC DNA]</scope>
    <source>
        <strain evidence="6 7">DS1027</strain>
    </source>
</reference>
<gene>
    <name evidence="6" type="ORF">J2792_001862</name>
</gene>
<keyword evidence="1" id="KW-0805">Transcription regulation</keyword>
<dbReference type="PANTHER" id="PTHR30055">
    <property type="entry name" value="HTH-TYPE TRANSCRIPTIONAL REGULATOR RUTR"/>
    <property type="match status" value="1"/>
</dbReference>
<sequence>MCDTIPPMPGAETGAVLVDSATRFDRQKQRIVDAATALLNDKGMRGMTLSDVATELGLSTTSVTYYFRRKEQLLTAVFEDTLGRLAAMVDAAQAEATPRARVARYVELHFEHFAGTLRQSERPLANLSEIRSMDEPARSSLIEQYRGTLRAIRSFFGPARDASHRDVLIARAHILNEALLWQRTWLGQFAIGDMPNVRQRFFRILDGGIVTPGTAWDVRVFTPGAVTDAGDQESFLRVATRFINATGYRGASVKRIMAEFNRTKGSFYHHLDSKDDLVVACWRASHRRLADLQTRARAEQASAWKRLSATVQSALQLQFADEFPLLRVTAYQAMPPAVRALALRYAQRTALGMMGELVEGMAEGAVRLVDPFIAAQFLLAAINAAYDLQGWRKDRSLAVVMDAYKSVLGNGLFGPE</sequence>
<dbReference type="InterPro" id="IPR050109">
    <property type="entry name" value="HTH-type_TetR-like_transc_reg"/>
</dbReference>
<dbReference type="PRINTS" id="PR00455">
    <property type="entry name" value="HTHTETR"/>
</dbReference>
<dbReference type="RefSeq" id="WP_309804984.1">
    <property type="nucleotide sequence ID" value="NZ_JAVDRD010000004.1"/>
</dbReference>
<proteinExistence type="predicted"/>
<dbReference type="Gene3D" id="1.10.357.10">
    <property type="entry name" value="Tetracycline Repressor, domain 2"/>
    <property type="match status" value="2"/>
</dbReference>
<feature type="DNA-binding region" description="H-T-H motif" evidence="4">
    <location>
        <begin position="48"/>
        <end position="67"/>
    </location>
</feature>
<dbReference type="Proteomes" id="UP001184150">
    <property type="component" value="Unassembled WGS sequence"/>
</dbReference>
<evidence type="ECO:0000256" key="3">
    <source>
        <dbReference type="ARBA" id="ARBA00023163"/>
    </source>
</evidence>
<dbReference type="Gene3D" id="1.10.10.60">
    <property type="entry name" value="Homeodomain-like"/>
    <property type="match status" value="1"/>
</dbReference>
<keyword evidence="3" id="KW-0804">Transcription</keyword>
<organism evidence="6 7">
    <name type="scientific">Novosphingobium capsulatum</name>
    <dbReference type="NCBI Taxonomy" id="13688"/>
    <lineage>
        <taxon>Bacteria</taxon>
        <taxon>Pseudomonadati</taxon>
        <taxon>Pseudomonadota</taxon>
        <taxon>Alphaproteobacteria</taxon>
        <taxon>Sphingomonadales</taxon>
        <taxon>Sphingomonadaceae</taxon>
        <taxon>Novosphingobium</taxon>
    </lineage>
</organism>
<dbReference type="InterPro" id="IPR001647">
    <property type="entry name" value="HTH_TetR"/>
</dbReference>
<protein>
    <submittedName>
        <fullName evidence="6">AcrR family transcriptional regulator</fullName>
    </submittedName>
</protein>
<keyword evidence="7" id="KW-1185">Reference proteome</keyword>
<dbReference type="EMBL" id="JAVDRD010000004">
    <property type="protein sequence ID" value="MDR6510990.1"/>
    <property type="molecule type" value="Genomic_DNA"/>
</dbReference>
<dbReference type="SUPFAM" id="SSF46689">
    <property type="entry name" value="Homeodomain-like"/>
    <property type="match status" value="2"/>
</dbReference>
<dbReference type="SUPFAM" id="SSF48498">
    <property type="entry name" value="Tetracyclin repressor-like, C-terminal domain"/>
    <property type="match status" value="1"/>
</dbReference>
<dbReference type="PROSITE" id="PS50977">
    <property type="entry name" value="HTH_TETR_2"/>
    <property type="match status" value="2"/>
</dbReference>
<evidence type="ECO:0000259" key="5">
    <source>
        <dbReference type="PROSITE" id="PS50977"/>
    </source>
</evidence>
<dbReference type="Pfam" id="PF00440">
    <property type="entry name" value="TetR_N"/>
    <property type="match status" value="2"/>
</dbReference>
<feature type="domain" description="HTH tetR-type" evidence="5">
    <location>
        <begin position="229"/>
        <end position="289"/>
    </location>
</feature>
<evidence type="ECO:0000256" key="4">
    <source>
        <dbReference type="PROSITE-ProRule" id="PRU00335"/>
    </source>
</evidence>
<name>A0ABU1MKX6_9SPHN</name>
<evidence type="ECO:0000313" key="7">
    <source>
        <dbReference type="Proteomes" id="UP001184150"/>
    </source>
</evidence>
<dbReference type="InterPro" id="IPR036271">
    <property type="entry name" value="Tet_transcr_reg_TetR-rel_C_sf"/>
</dbReference>
<keyword evidence="2 4" id="KW-0238">DNA-binding</keyword>
<dbReference type="PANTHER" id="PTHR30055:SF234">
    <property type="entry name" value="HTH-TYPE TRANSCRIPTIONAL REGULATOR BETI"/>
    <property type="match status" value="1"/>
</dbReference>